<evidence type="ECO:0000313" key="2">
    <source>
        <dbReference type="Proteomes" id="UP001149079"/>
    </source>
</evidence>
<gene>
    <name evidence="1" type="ORF">N7515_001699</name>
</gene>
<dbReference type="OrthoDB" id="432281at2759"/>
<proteinExistence type="predicted"/>
<reference evidence="1" key="1">
    <citation type="submission" date="2022-11" db="EMBL/GenBank/DDBJ databases">
        <authorList>
            <person name="Petersen C."/>
        </authorList>
    </citation>
    <scope>NUCLEOTIDE SEQUENCE</scope>
    <source>
        <strain evidence="1">IBT 22155</strain>
    </source>
</reference>
<name>A0A9W9HA63_9EURO</name>
<sequence length="272" mass="30915">MCQTRPLNPGLGTLSKFPPEIIFKILDDMLYSEPRLTHKTLCTICQLTKTNKTLETLIKYQWIGQKAYTYIKDSVNAIEWHLDSDYAYDFLTRRGVDQQTIMPITGPADLGPDLLTSIIFDDCVDCFEWFASALPPTLMNCCNEGGWTFLSLALHARSGKLLYRFFSAGYPFEPSDFIAGYANALEIGPSNIGVAASSKDHVSFARMWRKLKEVLNGRGFQRTVRARISRQELAAIKSVAPPYLQKMLYEAGLTVLHPRSRYSPYYDGRRNR</sequence>
<dbReference type="AlphaFoldDB" id="A0A9W9HA63"/>
<dbReference type="RefSeq" id="XP_056524556.1">
    <property type="nucleotide sequence ID" value="XM_056662443.1"/>
</dbReference>
<dbReference type="Proteomes" id="UP001149079">
    <property type="component" value="Unassembled WGS sequence"/>
</dbReference>
<organism evidence="1 2">
    <name type="scientific">Penicillium bovifimosum</name>
    <dbReference type="NCBI Taxonomy" id="126998"/>
    <lineage>
        <taxon>Eukaryota</taxon>
        <taxon>Fungi</taxon>
        <taxon>Dikarya</taxon>
        <taxon>Ascomycota</taxon>
        <taxon>Pezizomycotina</taxon>
        <taxon>Eurotiomycetes</taxon>
        <taxon>Eurotiomycetidae</taxon>
        <taxon>Eurotiales</taxon>
        <taxon>Aspergillaceae</taxon>
        <taxon>Penicillium</taxon>
    </lineage>
</organism>
<evidence type="ECO:0000313" key="1">
    <source>
        <dbReference type="EMBL" id="KAJ5142912.1"/>
    </source>
</evidence>
<keyword evidence="2" id="KW-1185">Reference proteome</keyword>
<dbReference type="EMBL" id="JAPQKL010000002">
    <property type="protein sequence ID" value="KAJ5142912.1"/>
    <property type="molecule type" value="Genomic_DNA"/>
</dbReference>
<protein>
    <submittedName>
        <fullName evidence="1">Uncharacterized protein</fullName>
    </submittedName>
</protein>
<accession>A0A9W9HA63</accession>
<dbReference type="GeneID" id="81401613"/>
<comment type="caution">
    <text evidence="1">The sequence shown here is derived from an EMBL/GenBank/DDBJ whole genome shotgun (WGS) entry which is preliminary data.</text>
</comment>
<reference evidence="1" key="2">
    <citation type="journal article" date="2023" name="IMA Fungus">
        <title>Comparative genomic study of the Penicillium genus elucidates a diverse pangenome and 15 lateral gene transfer events.</title>
        <authorList>
            <person name="Petersen C."/>
            <person name="Sorensen T."/>
            <person name="Nielsen M.R."/>
            <person name="Sondergaard T.E."/>
            <person name="Sorensen J.L."/>
            <person name="Fitzpatrick D.A."/>
            <person name="Frisvad J.C."/>
            <person name="Nielsen K.L."/>
        </authorList>
    </citation>
    <scope>NUCLEOTIDE SEQUENCE</scope>
    <source>
        <strain evidence="1">IBT 22155</strain>
    </source>
</reference>